<evidence type="ECO:0000256" key="4">
    <source>
        <dbReference type="ARBA" id="ARBA00023002"/>
    </source>
</evidence>
<dbReference type="Gene3D" id="3.50.50.60">
    <property type="entry name" value="FAD/NAD(P)-binding domain"/>
    <property type="match status" value="1"/>
</dbReference>
<dbReference type="GO" id="GO:0071949">
    <property type="term" value="F:FAD binding"/>
    <property type="evidence" value="ECO:0007669"/>
    <property type="project" value="InterPro"/>
</dbReference>
<feature type="signal peptide" evidence="6">
    <location>
        <begin position="1"/>
        <end position="18"/>
    </location>
</feature>
<dbReference type="HOGENOM" id="CLU_009665_19_5_1"/>
<dbReference type="InterPro" id="IPR050493">
    <property type="entry name" value="FAD-dep_Monooxygenase_BioMet"/>
</dbReference>
<dbReference type="PANTHER" id="PTHR13789">
    <property type="entry name" value="MONOOXYGENASE"/>
    <property type="match status" value="1"/>
</dbReference>
<keyword evidence="6" id="KW-0732">Signal</keyword>
<feature type="chain" id="PRO_5002241147" description="FAD-binding domain-containing protein" evidence="6">
    <location>
        <begin position="19"/>
        <end position="413"/>
    </location>
</feature>
<evidence type="ECO:0000313" key="8">
    <source>
        <dbReference type="EMBL" id="KIW52975.1"/>
    </source>
</evidence>
<name>A0A0D2EEA7_9EURO</name>
<evidence type="ECO:0000256" key="2">
    <source>
        <dbReference type="ARBA" id="ARBA00022630"/>
    </source>
</evidence>
<gene>
    <name evidence="8" type="ORF">PV05_08582</name>
</gene>
<accession>A0A0D2EEA7</accession>
<comment type="similarity">
    <text evidence="1">Belongs to the paxM FAD-dependent monooxygenase family.</text>
</comment>
<protein>
    <recommendedName>
        <fullName evidence="7">FAD-binding domain-containing protein</fullName>
    </recommendedName>
</protein>
<feature type="domain" description="FAD-binding" evidence="7">
    <location>
        <begin position="4"/>
        <end position="336"/>
    </location>
</feature>
<evidence type="ECO:0000256" key="6">
    <source>
        <dbReference type="SAM" id="SignalP"/>
    </source>
</evidence>
<reference evidence="8 9" key="1">
    <citation type="submission" date="2015-01" db="EMBL/GenBank/DDBJ databases">
        <title>The Genome Sequence of Exophiala xenobiotica CBS118157.</title>
        <authorList>
            <consortium name="The Broad Institute Genomics Platform"/>
            <person name="Cuomo C."/>
            <person name="de Hoog S."/>
            <person name="Gorbushina A."/>
            <person name="Stielow B."/>
            <person name="Teixiera M."/>
            <person name="Abouelleil A."/>
            <person name="Chapman S.B."/>
            <person name="Priest M."/>
            <person name="Young S.K."/>
            <person name="Wortman J."/>
            <person name="Nusbaum C."/>
            <person name="Birren B."/>
        </authorList>
    </citation>
    <scope>NUCLEOTIDE SEQUENCE [LARGE SCALE GENOMIC DNA]</scope>
    <source>
        <strain evidence="8 9">CBS 118157</strain>
    </source>
</reference>
<sequence>MSDEVAIIGAGLAGLTLALALHQQGIKSTIYESRPAPLNIGGAVMLSPNALKVLDALDLYQAVRAKGYNFDELEIQKVSGELIETYEFGSKEKYGYPGNRIYRFELIDIIMEEIKAKGIAVVFGRKFARVVEESDERVVWESSDGQLSTVSFLVGADGIHSTVRKYLHPEIVPKFTNMTGITAAVPTASARHLGQPITKPLTILSEKKGAFVVAPQKVDGSEMLIGKQRRMEELSREGWDQFSADKESLIKFLQEDADAFGQVAITATKHINPDKINVWPFYVIPELDKWASAKRRVVILGDSAHAIPPSAGQGINQAFEDVYMFALVLAASRAGRVDFPDALTFWQDYRQGRVNKVLELNKQIDLRRLPKDQLVGVMAEGVARQDFDFTWLYAPDFKADIENWIKSGGAAKA</sequence>
<keyword evidence="9" id="KW-1185">Reference proteome</keyword>
<evidence type="ECO:0000256" key="3">
    <source>
        <dbReference type="ARBA" id="ARBA00022827"/>
    </source>
</evidence>
<dbReference type="InterPro" id="IPR002938">
    <property type="entry name" value="FAD-bd"/>
</dbReference>
<dbReference type="InterPro" id="IPR036188">
    <property type="entry name" value="FAD/NAD-bd_sf"/>
</dbReference>
<evidence type="ECO:0000256" key="5">
    <source>
        <dbReference type="ARBA" id="ARBA00023033"/>
    </source>
</evidence>
<keyword evidence="2" id="KW-0285">Flavoprotein</keyword>
<organism evidence="8 9">
    <name type="scientific">Exophiala xenobiotica</name>
    <dbReference type="NCBI Taxonomy" id="348802"/>
    <lineage>
        <taxon>Eukaryota</taxon>
        <taxon>Fungi</taxon>
        <taxon>Dikarya</taxon>
        <taxon>Ascomycota</taxon>
        <taxon>Pezizomycotina</taxon>
        <taxon>Eurotiomycetes</taxon>
        <taxon>Chaetothyriomycetidae</taxon>
        <taxon>Chaetothyriales</taxon>
        <taxon>Herpotrichiellaceae</taxon>
        <taxon>Exophiala</taxon>
    </lineage>
</organism>
<evidence type="ECO:0000313" key="9">
    <source>
        <dbReference type="Proteomes" id="UP000054342"/>
    </source>
</evidence>
<dbReference type="PANTHER" id="PTHR13789:SF316">
    <property type="entry name" value="FAD-BINDING DOMAIN-CONTAINING PROTEIN"/>
    <property type="match status" value="1"/>
</dbReference>
<dbReference type="Pfam" id="PF01494">
    <property type="entry name" value="FAD_binding_3"/>
    <property type="match status" value="1"/>
</dbReference>
<dbReference type="OrthoDB" id="16820at2759"/>
<dbReference type="PRINTS" id="PR00420">
    <property type="entry name" value="RNGMNOXGNASE"/>
</dbReference>
<dbReference type="GO" id="GO:0004497">
    <property type="term" value="F:monooxygenase activity"/>
    <property type="evidence" value="ECO:0007669"/>
    <property type="project" value="UniProtKB-KW"/>
</dbReference>
<dbReference type="GeneID" id="25330490"/>
<dbReference type="RefSeq" id="XP_013313559.1">
    <property type="nucleotide sequence ID" value="XM_013458105.1"/>
</dbReference>
<dbReference type="EMBL" id="KN847321">
    <property type="protein sequence ID" value="KIW52975.1"/>
    <property type="molecule type" value="Genomic_DNA"/>
</dbReference>
<dbReference type="SUPFAM" id="SSF51905">
    <property type="entry name" value="FAD/NAD(P)-binding domain"/>
    <property type="match status" value="1"/>
</dbReference>
<dbReference type="FunFam" id="3.50.50.60:FF:000156">
    <property type="entry name" value="Salicylate hydroxylase, putative"/>
    <property type="match status" value="1"/>
</dbReference>
<dbReference type="STRING" id="348802.A0A0D2EEA7"/>
<dbReference type="AlphaFoldDB" id="A0A0D2EEA7"/>
<dbReference type="Proteomes" id="UP000054342">
    <property type="component" value="Unassembled WGS sequence"/>
</dbReference>
<evidence type="ECO:0000256" key="1">
    <source>
        <dbReference type="ARBA" id="ARBA00007992"/>
    </source>
</evidence>
<keyword evidence="5" id="KW-0503">Monooxygenase</keyword>
<evidence type="ECO:0000259" key="7">
    <source>
        <dbReference type="Pfam" id="PF01494"/>
    </source>
</evidence>
<proteinExistence type="inferred from homology"/>
<keyword evidence="4" id="KW-0560">Oxidoreductase</keyword>
<keyword evidence="3" id="KW-0274">FAD</keyword>